<proteinExistence type="predicted"/>
<accession>A0A7R8WUQ5</accession>
<organism evidence="1">
    <name type="scientific">Cyprideis torosa</name>
    <dbReference type="NCBI Taxonomy" id="163714"/>
    <lineage>
        <taxon>Eukaryota</taxon>
        <taxon>Metazoa</taxon>
        <taxon>Ecdysozoa</taxon>
        <taxon>Arthropoda</taxon>
        <taxon>Crustacea</taxon>
        <taxon>Oligostraca</taxon>
        <taxon>Ostracoda</taxon>
        <taxon>Podocopa</taxon>
        <taxon>Podocopida</taxon>
        <taxon>Cytherocopina</taxon>
        <taxon>Cytheroidea</taxon>
        <taxon>Cytherideidae</taxon>
        <taxon>Cyprideis</taxon>
    </lineage>
</organism>
<feature type="non-terminal residue" evidence="1">
    <location>
        <position position="144"/>
    </location>
</feature>
<name>A0A7R8WUQ5_9CRUS</name>
<dbReference type="EMBL" id="OB685591">
    <property type="protein sequence ID" value="CAD7237192.1"/>
    <property type="molecule type" value="Genomic_DNA"/>
</dbReference>
<sequence length="144" mass="16387">MSSGDSKPQLRVAFPRGRVKVVGYSVSYNLQTRETSEKAPHQLQGIQLSNNYKFAIVCDRQNPTKDSIMIKAVLQLALVAMAVAQYKQPSYGQPSYGQPSYKEERYEPKDYKFAYAVKDDYSYVDFGHEEARNGYDTQGVYYVA</sequence>
<dbReference type="AlphaFoldDB" id="A0A7R8WUQ5"/>
<protein>
    <submittedName>
        <fullName evidence="1">Uncharacterized protein</fullName>
    </submittedName>
</protein>
<dbReference type="OrthoDB" id="6428372at2759"/>
<evidence type="ECO:0000313" key="1">
    <source>
        <dbReference type="EMBL" id="CAD7237192.1"/>
    </source>
</evidence>
<reference evidence="1" key="1">
    <citation type="submission" date="2020-11" db="EMBL/GenBank/DDBJ databases">
        <authorList>
            <person name="Tran Van P."/>
        </authorList>
    </citation>
    <scope>NUCLEOTIDE SEQUENCE</scope>
</reference>
<gene>
    <name evidence="1" type="ORF">CTOB1V02_LOCUS15007</name>
</gene>